<reference evidence="2 3" key="1">
    <citation type="submission" date="2019-03" db="EMBL/GenBank/DDBJ databases">
        <title>Genomic Encyclopedia of Type Strains, Phase IV (KMG-IV): sequencing the most valuable type-strain genomes for metagenomic binning, comparative biology and taxonomic classification.</title>
        <authorList>
            <person name="Goeker M."/>
        </authorList>
    </citation>
    <scope>NUCLEOTIDE SEQUENCE [LARGE SCALE GENOMIC DNA]</scope>
    <source>
        <strain evidence="2 3">DSM 28679</strain>
    </source>
</reference>
<dbReference type="RefSeq" id="WP_101495933.1">
    <property type="nucleotide sequence ID" value="NZ_LNJZ01000003.1"/>
</dbReference>
<dbReference type="InterPro" id="IPR018306">
    <property type="entry name" value="Phage_T5_Orf172_DNA-bd"/>
</dbReference>
<evidence type="ECO:0000259" key="1">
    <source>
        <dbReference type="SMART" id="SM00974"/>
    </source>
</evidence>
<comment type="caution">
    <text evidence="2">The sequence shown here is derived from an EMBL/GenBank/DDBJ whole genome shotgun (WGS) entry which is preliminary data.</text>
</comment>
<dbReference type="AlphaFoldDB" id="A0A4R6U0F7"/>
<dbReference type="Proteomes" id="UP000294575">
    <property type="component" value="Unassembled WGS sequence"/>
</dbReference>
<keyword evidence="3" id="KW-1185">Reference proteome</keyword>
<dbReference type="Pfam" id="PF13455">
    <property type="entry name" value="MUG113"/>
    <property type="match status" value="1"/>
</dbReference>
<dbReference type="SMART" id="SM00974">
    <property type="entry name" value="T5orf172"/>
    <property type="match status" value="1"/>
</dbReference>
<name>A0A4R6U0F7_9GAMM</name>
<sequence>MPKNFTAEDDELLAALGIEVEVKPQKALTPRQERIIAGFEEIQRFYEQHGRAPLHLESGDIFERLYAVRLERLRSLEECRELVEALDHQGLLTTTADSTPDLDALDDDALLAELGIEPAASELTTLKHVRSTAEKRAAEEIANRESCKDFERFQPLFKQIAADLGSGVRKTMPFGNDTSIEVGQWFVLDGQTAYVAEEGEEFDSPQGKKDARLRVIFSNKTEAALLRLSLVRALYKDESSRRITEPDAGPLFSGVEEDGDIESGTIYVLRSQSQHPFVAEHRELIHKIGVTGGKVATRIANAAHEATYLLAEVEVVATYKLVGINKHKMEALFHRIFAPAQLELTIEDRFGHPVKPREWFLVPLHVIDEAVQRIMDGTIAGATYDPASARLV</sequence>
<dbReference type="OrthoDB" id="9814995at2"/>
<organism evidence="2 3">
    <name type="scientific">Thiopseudomonas denitrificans</name>
    <dbReference type="NCBI Taxonomy" id="1501432"/>
    <lineage>
        <taxon>Bacteria</taxon>
        <taxon>Pseudomonadati</taxon>
        <taxon>Pseudomonadota</taxon>
        <taxon>Gammaproteobacteria</taxon>
        <taxon>Pseudomonadales</taxon>
        <taxon>Pseudomonadaceae</taxon>
        <taxon>Thiopseudomonas</taxon>
    </lineage>
</organism>
<evidence type="ECO:0000313" key="3">
    <source>
        <dbReference type="Proteomes" id="UP000294575"/>
    </source>
</evidence>
<protein>
    <submittedName>
        <fullName evidence="2">T5orf172 domain-containing protein</fullName>
    </submittedName>
</protein>
<feature type="domain" description="Bacteriophage T5 Orf172 DNA-binding" evidence="1">
    <location>
        <begin position="280"/>
        <end position="374"/>
    </location>
</feature>
<evidence type="ECO:0000313" key="2">
    <source>
        <dbReference type="EMBL" id="TDQ37849.1"/>
    </source>
</evidence>
<gene>
    <name evidence="2" type="ORF">DFQ45_10675</name>
</gene>
<dbReference type="EMBL" id="SNYK01000006">
    <property type="protein sequence ID" value="TDQ37849.1"/>
    <property type="molecule type" value="Genomic_DNA"/>
</dbReference>
<accession>A0A4R6U0F7</accession>
<proteinExistence type="predicted"/>